<gene>
    <name evidence="3" type="ORF">GCM10007938_04030</name>
</gene>
<reference evidence="4" key="1">
    <citation type="journal article" date="2019" name="Int. J. Syst. Evol. Microbiol.">
        <title>The Global Catalogue of Microorganisms (GCM) 10K type strain sequencing project: providing services to taxonomists for standard genome sequencing and annotation.</title>
        <authorList>
            <consortium name="The Broad Institute Genomics Platform"/>
            <consortium name="The Broad Institute Genome Sequencing Center for Infectious Disease"/>
            <person name="Wu L."/>
            <person name="Ma J."/>
        </authorList>
    </citation>
    <scope>NUCLEOTIDE SEQUENCE [LARGE SCALE GENOMIC DNA]</scope>
    <source>
        <strain evidence="4">NBRC 108723</strain>
    </source>
</reference>
<dbReference type="SUPFAM" id="SSF56925">
    <property type="entry name" value="OMPA-like"/>
    <property type="match status" value="1"/>
</dbReference>
<accession>A0ABQ6ETZ5</accession>
<protein>
    <recommendedName>
        <fullName evidence="2">Outer membrane protein beta-barrel domain-containing protein</fullName>
    </recommendedName>
</protein>
<evidence type="ECO:0000313" key="4">
    <source>
        <dbReference type="Proteomes" id="UP001157138"/>
    </source>
</evidence>
<comment type="caution">
    <text evidence="3">The sequence shown here is derived from an EMBL/GenBank/DDBJ whole genome shotgun (WGS) entry which is preliminary data.</text>
</comment>
<dbReference type="EMBL" id="BSPW01000010">
    <property type="protein sequence ID" value="GLT16627.1"/>
    <property type="molecule type" value="Genomic_DNA"/>
</dbReference>
<evidence type="ECO:0000313" key="3">
    <source>
        <dbReference type="EMBL" id="GLT16627.1"/>
    </source>
</evidence>
<keyword evidence="1" id="KW-0732">Signal</keyword>
<feature type="domain" description="Outer membrane protein beta-barrel" evidence="2">
    <location>
        <begin position="21"/>
        <end position="177"/>
    </location>
</feature>
<dbReference type="Gene3D" id="2.40.160.20">
    <property type="match status" value="1"/>
</dbReference>
<dbReference type="Proteomes" id="UP001157138">
    <property type="component" value="Unassembled WGS sequence"/>
</dbReference>
<sequence>MDAKLTCSVVFVTFLGEMFISPVNAENRFNYNYLYADLAAGSFNDDIGTNSNVTSLSVGGKKLIQEHILATLDYEARFIHPNNNTTTENYTLLPGGALRYSIEEGWDLIAGAKLGYVWSSQTNDITDEKVFSDGDFMWGGDVSLKYELDQHWQISLTGEMRRSDILDEDIFNIRADYQIFPRMALAGFYNHRNNGKTTVNEGGISVKYWY</sequence>
<proteinExistence type="predicted"/>
<dbReference type="InterPro" id="IPR011250">
    <property type="entry name" value="OMP/PagP_B-barrel"/>
</dbReference>
<dbReference type="Pfam" id="PF13505">
    <property type="entry name" value="OMP_b-brl"/>
    <property type="match status" value="1"/>
</dbReference>
<name>A0ABQ6ETZ5_9VIBR</name>
<dbReference type="RefSeq" id="WP_284190554.1">
    <property type="nucleotide sequence ID" value="NZ_BSPW01000010.1"/>
</dbReference>
<organism evidence="3 4">
    <name type="scientific">Vibrio zhanjiangensis</name>
    <dbReference type="NCBI Taxonomy" id="1046128"/>
    <lineage>
        <taxon>Bacteria</taxon>
        <taxon>Pseudomonadati</taxon>
        <taxon>Pseudomonadota</taxon>
        <taxon>Gammaproteobacteria</taxon>
        <taxon>Vibrionales</taxon>
        <taxon>Vibrionaceae</taxon>
        <taxon>Vibrio</taxon>
    </lineage>
</organism>
<dbReference type="InterPro" id="IPR027385">
    <property type="entry name" value="Beta-barrel_OMP"/>
</dbReference>
<evidence type="ECO:0000259" key="2">
    <source>
        <dbReference type="Pfam" id="PF13505"/>
    </source>
</evidence>
<keyword evidence="4" id="KW-1185">Reference proteome</keyword>
<evidence type="ECO:0000256" key="1">
    <source>
        <dbReference type="ARBA" id="ARBA00022729"/>
    </source>
</evidence>